<dbReference type="RefSeq" id="WP_166822347.1">
    <property type="nucleotide sequence ID" value="NZ_JAAOLX010000002.1"/>
</dbReference>
<evidence type="ECO:0000313" key="3">
    <source>
        <dbReference type="Proteomes" id="UP000712570"/>
    </source>
</evidence>
<feature type="chain" id="PRO_5045106433" description="DUF4252 domain-containing protein" evidence="1">
    <location>
        <begin position="19"/>
        <end position="158"/>
    </location>
</feature>
<evidence type="ECO:0000256" key="1">
    <source>
        <dbReference type="SAM" id="SignalP"/>
    </source>
</evidence>
<proteinExistence type="predicted"/>
<feature type="signal peptide" evidence="1">
    <location>
        <begin position="1"/>
        <end position="18"/>
    </location>
</feature>
<keyword evidence="3" id="KW-1185">Reference proteome</keyword>
<evidence type="ECO:0008006" key="4">
    <source>
        <dbReference type="Google" id="ProtNLM"/>
    </source>
</evidence>
<accession>A0ABX0KMD7</accession>
<organism evidence="2 3">
    <name type="scientific">Iodobacter violaceini</name>
    <dbReference type="NCBI Taxonomy" id="3044271"/>
    <lineage>
        <taxon>Bacteria</taxon>
        <taxon>Pseudomonadati</taxon>
        <taxon>Pseudomonadota</taxon>
        <taxon>Betaproteobacteria</taxon>
        <taxon>Neisseriales</taxon>
        <taxon>Chitinibacteraceae</taxon>
        <taxon>Iodobacter</taxon>
    </lineage>
</organism>
<name>A0ABX0KMD7_9NEIS</name>
<dbReference type="EMBL" id="JAAOLX010000002">
    <property type="protein sequence ID" value="NHQ85255.1"/>
    <property type="molecule type" value="Genomic_DNA"/>
</dbReference>
<evidence type="ECO:0000313" key="2">
    <source>
        <dbReference type="EMBL" id="NHQ85255.1"/>
    </source>
</evidence>
<dbReference type="Proteomes" id="UP000712570">
    <property type="component" value="Unassembled WGS sequence"/>
</dbReference>
<keyword evidence="1" id="KW-0732">Signal</keyword>
<sequence length="158" mass="17729">MKILICLIAFMFSCSIYAETTNKALLAYSYTSPSAQKLLKKHEITEKVLEEYSNSALKKYTIQAINPGAVYEGSEDALRIDIRSKKSNVLSIELSVRQGASINNMLERWSKKTILTIKEAQTPAAIKMGLFNSIDFLLNDLKINYNSTGYAKGKLMMD</sequence>
<comment type="caution">
    <text evidence="2">The sequence shown here is derived from an EMBL/GenBank/DDBJ whole genome shotgun (WGS) entry which is preliminary data.</text>
</comment>
<reference evidence="2 3" key="1">
    <citation type="submission" date="2020-03" db="EMBL/GenBank/DDBJ databases">
        <title>Draft genome sequence of environmentally isolated violet-colored cultures.</title>
        <authorList>
            <person name="Wilson H.S."/>
        </authorList>
    </citation>
    <scope>NUCLEOTIDE SEQUENCE [LARGE SCALE GENOMIC DNA]</scope>
    <source>
        <strain evidence="2 3">HSC-16F04</strain>
    </source>
</reference>
<gene>
    <name evidence="2" type="ORF">HA050_03910</name>
</gene>
<protein>
    <recommendedName>
        <fullName evidence="4">DUF4252 domain-containing protein</fullName>
    </recommendedName>
</protein>